<accession>A0A6M3LJ61</accession>
<gene>
    <name evidence="1" type="ORF">MM415B03834_0008</name>
</gene>
<reference evidence="1" key="1">
    <citation type="submission" date="2020-03" db="EMBL/GenBank/DDBJ databases">
        <title>The deep terrestrial virosphere.</title>
        <authorList>
            <person name="Holmfeldt K."/>
            <person name="Nilsson E."/>
            <person name="Simone D."/>
            <person name="Lopez-Fernandez M."/>
            <person name="Wu X."/>
            <person name="de Brujin I."/>
            <person name="Lundin D."/>
            <person name="Andersson A."/>
            <person name="Bertilsson S."/>
            <person name="Dopson M."/>
        </authorList>
    </citation>
    <scope>NUCLEOTIDE SEQUENCE</scope>
    <source>
        <strain evidence="1">MM415B03834</strain>
    </source>
</reference>
<organism evidence="1">
    <name type="scientific">viral metagenome</name>
    <dbReference type="NCBI Taxonomy" id="1070528"/>
    <lineage>
        <taxon>unclassified sequences</taxon>
        <taxon>metagenomes</taxon>
        <taxon>organismal metagenomes</taxon>
    </lineage>
</organism>
<proteinExistence type="predicted"/>
<protein>
    <submittedName>
        <fullName evidence="1">Uncharacterized protein</fullName>
    </submittedName>
</protein>
<dbReference type="EMBL" id="MT143238">
    <property type="protein sequence ID" value="QJA94513.1"/>
    <property type="molecule type" value="Genomic_DNA"/>
</dbReference>
<name>A0A6M3LJ61_9ZZZZ</name>
<dbReference type="AlphaFoldDB" id="A0A6M3LJ61"/>
<evidence type="ECO:0000313" key="1">
    <source>
        <dbReference type="EMBL" id="QJA94513.1"/>
    </source>
</evidence>
<sequence length="255" mass="28640">MPLKKKIAKLEEVAEPLREFYRQEGRDFVLIVEGGEEDGDSKAQIKEFRDNNLSLRKQTEDLQAQLAAFGEIKPEEVKVFREQQEKIKRKELLDKGDIDALLTAEKEKISTAFGKRLDAVQQKNEELEKTLVKLRVTDELSKAAAVSRVKPEAIGDVVELASREWFLEDGGAVRKKGKEIVLSKTEVGRNQSMEEFFLELAEKKPYYFEASGGGGGQSPAILKGKVMRNPTPLELGANAAAIEKGEIRVEYDAWT</sequence>